<dbReference type="AlphaFoldDB" id="A0A388S9Z4"/>
<dbReference type="GO" id="GO:0004185">
    <property type="term" value="F:serine-type carboxypeptidase activity"/>
    <property type="evidence" value="ECO:0007669"/>
    <property type="project" value="InterPro"/>
</dbReference>
<evidence type="ECO:0000256" key="2">
    <source>
        <dbReference type="ARBA" id="ARBA00022801"/>
    </source>
</evidence>
<keyword evidence="2" id="KW-0378">Hydrolase</keyword>
<dbReference type="EMBL" id="BGZJ01000001">
    <property type="protein sequence ID" value="GBO93088.1"/>
    <property type="molecule type" value="Genomic_DNA"/>
</dbReference>
<dbReference type="SUPFAM" id="SSF56601">
    <property type="entry name" value="beta-lactamase/transpeptidase-like"/>
    <property type="match status" value="1"/>
</dbReference>
<comment type="similarity">
    <text evidence="1">Belongs to the peptidase S13 family.</text>
</comment>
<comment type="caution">
    <text evidence="3">The sequence shown here is derived from an EMBL/GenBank/DDBJ whole genome shotgun (WGS) entry which is preliminary data.</text>
</comment>
<protein>
    <submittedName>
        <fullName evidence="3">Peptidase</fullName>
    </submittedName>
</protein>
<evidence type="ECO:0000313" key="3">
    <source>
        <dbReference type="EMBL" id="GBO93088.1"/>
    </source>
</evidence>
<dbReference type="PANTHER" id="PTHR30023">
    <property type="entry name" value="D-ALANYL-D-ALANINE CARBOXYPEPTIDASE"/>
    <property type="match status" value="1"/>
</dbReference>
<dbReference type="Pfam" id="PF02113">
    <property type="entry name" value="Peptidase_S13"/>
    <property type="match status" value="1"/>
</dbReference>
<evidence type="ECO:0000256" key="1">
    <source>
        <dbReference type="ARBA" id="ARBA00006096"/>
    </source>
</evidence>
<name>A0A388S9Z4_9BURK</name>
<reference evidence="3 4" key="1">
    <citation type="journal article" date="2018" name="Int. J. Syst. Evol. Microbiol.">
        <title>Mesosutterella multiformis gen. nov., sp. nov., a member of the family Sutterellaceae and Sutterella megalosphaeroides sp. nov., isolated from human faeces.</title>
        <authorList>
            <person name="Sakamoto M."/>
            <person name="Ikeyama N."/>
            <person name="Kunihiro T."/>
            <person name="Iino T."/>
            <person name="Yuki M."/>
            <person name="Ohkuma M."/>
        </authorList>
    </citation>
    <scope>NUCLEOTIDE SEQUENCE [LARGE SCALE GENOMIC DNA]</scope>
    <source>
        <strain evidence="3 4">4NBBH2</strain>
    </source>
</reference>
<keyword evidence="4" id="KW-1185">Reference proteome</keyword>
<dbReference type="Gene3D" id="3.50.80.20">
    <property type="entry name" value="D-Ala-D-Ala carboxypeptidase C, peptidase S13"/>
    <property type="match status" value="1"/>
</dbReference>
<dbReference type="InterPro" id="IPR012338">
    <property type="entry name" value="Beta-lactam/transpept-like"/>
</dbReference>
<proteinExistence type="inferred from homology"/>
<dbReference type="GO" id="GO:0000270">
    <property type="term" value="P:peptidoglycan metabolic process"/>
    <property type="evidence" value="ECO:0007669"/>
    <property type="project" value="TreeGrafter"/>
</dbReference>
<dbReference type="GO" id="GO:0006508">
    <property type="term" value="P:proteolysis"/>
    <property type="evidence" value="ECO:0007669"/>
    <property type="project" value="InterPro"/>
</dbReference>
<dbReference type="InterPro" id="IPR000667">
    <property type="entry name" value="Peptidase_S13"/>
</dbReference>
<dbReference type="PANTHER" id="PTHR30023:SF0">
    <property type="entry name" value="PENICILLIN-SENSITIVE CARBOXYPEPTIDASE A"/>
    <property type="match status" value="1"/>
</dbReference>
<dbReference type="Gene3D" id="3.40.710.10">
    <property type="entry name" value="DD-peptidase/beta-lactamase superfamily"/>
    <property type="match status" value="1"/>
</dbReference>
<dbReference type="PRINTS" id="PR00922">
    <property type="entry name" value="DADACBPTASE3"/>
</dbReference>
<dbReference type="Proteomes" id="UP000266091">
    <property type="component" value="Unassembled WGS sequence"/>
</dbReference>
<sequence length="413" mass="43053">MKTVTAAAAMDLLGAGKVWKTEFLSASLPTGGTVPALYIRASGAPWLPASRFREALMALRAVGVSTITGPVVLDSSVFAEPEADPAEFDGHPDRPYNQGHDPLGLALQSVTFSFVPLPGESAAAVLHDPDLAGYSFPLRVPLSYAESVCPPNLTATLRPETEPGRISFRGSYPMACGEGSWSAVPWPVVGGAAIFDEEAMRAGWTALGGVWTGKWMKGKAPDGAQVLYTLTSKPLSLMIRDMNKNSINPIARNLFLGISAGTPGGATRLASRNAVTQWMASQGIPTEGFLIDNGSGLSRTARISTDQLTGVLLAAGKKPWSPEFMSSLPIAGVDGTMKRRGLEEGGAHIKTGYIRGVRSVAGYVRSASGTLYAVSAIVNDPNALGAKPVLDAVLNYAASDGAAEASSPLPSAR</sequence>
<organism evidence="3 4">
    <name type="scientific">Mesosutterella multiformis</name>
    <dbReference type="NCBI Taxonomy" id="2259133"/>
    <lineage>
        <taxon>Bacteria</taxon>
        <taxon>Pseudomonadati</taxon>
        <taxon>Pseudomonadota</taxon>
        <taxon>Betaproteobacteria</taxon>
        <taxon>Burkholderiales</taxon>
        <taxon>Sutterellaceae</taxon>
        <taxon>Mesosutterella</taxon>
    </lineage>
</organism>
<accession>A0A388S9Z4</accession>
<gene>
    <name evidence="3" type="primary">dacB</name>
    <name evidence="3" type="ORF">MESMUL_04420</name>
</gene>
<evidence type="ECO:0000313" key="4">
    <source>
        <dbReference type="Proteomes" id="UP000266091"/>
    </source>
</evidence>